<keyword evidence="2" id="KW-0862">Zinc</keyword>
<keyword evidence="6" id="KW-0539">Nucleus</keyword>
<dbReference type="OrthoDB" id="2593732at2759"/>
<evidence type="ECO:0000313" key="7">
    <source>
        <dbReference type="EMBL" id="KPI45186.1"/>
    </source>
</evidence>
<gene>
    <name evidence="7" type="ORF">AB675_2662</name>
</gene>
<dbReference type="GO" id="GO:0003677">
    <property type="term" value="F:DNA binding"/>
    <property type="evidence" value="ECO:0007669"/>
    <property type="project" value="UniProtKB-KW"/>
</dbReference>
<evidence type="ECO:0000313" key="8">
    <source>
        <dbReference type="Proteomes" id="UP000038010"/>
    </source>
</evidence>
<dbReference type="AlphaFoldDB" id="A0A0N1P1H5"/>
<evidence type="ECO:0000256" key="3">
    <source>
        <dbReference type="ARBA" id="ARBA00023015"/>
    </source>
</evidence>
<evidence type="ECO:0000256" key="6">
    <source>
        <dbReference type="ARBA" id="ARBA00023242"/>
    </source>
</evidence>
<name>A0A0N1P1H5_9EURO</name>
<keyword evidence="5" id="KW-0804">Transcription</keyword>
<accession>A0A0N1P1H5</accession>
<keyword evidence="8" id="KW-1185">Reference proteome</keyword>
<evidence type="ECO:0000256" key="1">
    <source>
        <dbReference type="ARBA" id="ARBA00022723"/>
    </source>
</evidence>
<dbReference type="InterPro" id="IPR052360">
    <property type="entry name" value="Transcr_Regulatory_Proteins"/>
</dbReference>
<organism evidence="7 8">
    <name type="scientific">Cyphellophora attinorum</name>
    <dbReference type="NCBI Taxonomy" id="1664694"/>
    <lineage>
        <taxon>Eukaryota</taxon>
        <taxon>Fungi</taxon>
        <taxon>Dikarya</taxon>
        <taxon>Ascomycota</taxon>
        <taxon>Pezizomycotina</taxon>
        <taxon>Eurotiomycetes</taxon>
        <taxon>Chaetothyriomycetidae</taxon>
        <taxon>Chaetothyriales</taxon>
        <taxon>Cyphellophoraceae</taxon>
        <taxon>Cyphellophora</taxon>
    </lineage>
</organism>
<keyword evidence="3" id="KW-0805">Transcription regulation</keyword>
<dbReference type="GO" id="GO:0046872">
    <property type="term" value="F:metal ion binding"/>
    <property type="evidence" value="ECO:0007669"/>
    <property type="project" value="UniProtKB-KW"/>
</dbReference>
<protein>
    <submittedName>
        <fullName evidence="7">Uncharacterized protein</fullName>
    </submittedName>
</protein>
<reference evidence="7 8" key="1">
    <citation type="submission" date="2015-06" db="EMBL/GenBank/DDBJ databases">
        <title>Draft genome of the ant-associated black yeast Phialophora attae CBS 131958.</title>
        <authorList>
            <person name="Moreno L.F."/>
            <person name="Stielow B.J."/>
            <person name="de Hoog S."/>
            <person name="Vicente V.A."/>
            <person name="Weiss V.A."/>
            <person name="de Vries M."/>
            <person name="Cruz L.M."/>
            <person name="Souza E.M."/>
        </authorList>
    </citation>
    <scope>NUCLEOTIDE SEQUENCE [LARGE SCALE GENOMIC DNA]</scope>
    <source>
        <strain evidence="7 8">CBS 131958</strain>
    </source>
</reference>
<dbReference type="STRING" id="1664694.A0A0N1P1H5"/>
<evidence type="ECO:0000256" key="2">
    <source>
        <dbReference type="ARBA" id="ARBA00022833"/>
    </source>
</evidence>
<dbReference type="RefSeq" id="XP_018005149.1">
    <property type="nucleotide sequence ID" value="XM_018142653.1"/>
</dbReference>
<evidence type="ECO:0000256" key="5">
    <source>
        <dbReference type="ARBA" id="ARBA00023163"/>
    </source>
</evidence>
<comment type="caution">
    <text evidence="7">The sequence shown here is derived from an EMBL/GenBank/DDBJ whole genome shotgun (WGS) entry which is preliminary data.</text>
</comment>
<sequence length="324" mass="36987">MPTLPISFANLFEARAGMHDVIQWMWFCSKSLEGPLKPSQKVYHDFLGNMDLWLEVYRRSFPKFQDPKWKYYKASLAMLLHHRALRLAFCAEASQDPYFMDKHDGEIAAILDDAELILLEDRPKADLSHYGFSNIWEHDFSIEPPLLIICVFCHNPALRRRAIHLIRTHHCWWSPAETNYDACSTARMCELIAEIEEGTPDTTYMTSAKNASAHRPSSSTPNVPLQKRIRATNGIINRPGKLAIQYARLVDLPIYTGKPLPEPLLVAEVDWPYWAPPPIPSLMLYPFTEMVKYGVSLGLLRPLRSSCNCRSLGGAGSEMWKEPA</sequence>
<evidence type="ECO:0000256" key="4">
    <source>
        <dbReference type="ARBA" id="ARBA00023125"/>
    </source>
</evidence>
<dbReference type="Proteomes" id="UP000038010">
    <property type="component" value="Unassembled WGS sequence"/>
</dbReference>
<dbReference type="VEuPathDB" id="FungiDB:AB675_2662"/>
<dbReference type="EMBL" id="LFJN01000002">
    <property type="protein sequence ID" value="KPI45186.1"/>
    <property type="molecule type" value="Genomic_DNA"/>
</dbReference>
<keyword evidence="4" id="KW-0238">DNA-binding</keyword>
<dbReference type="GeneID" id="28734533"/>
<dbReference type="PANTHER" id="PTHR36206:SF12">
    <property type="entry name" value="ASPERCRYPTIN BIOSYNTHESIS CLUSTER-SPECIFIC TRANSCRIPTION REGULATOR ATNN-RELATED"/>
    <property type="match status" value="1"/>
</dbReference>
<dbReference type="PANTHER" id="PTHR36206">
    <property type="entry name" value="ASPERCRYPTIN BIOSYNTHESIS CLUSTER-SPECIFIC TRANSCRIPTION REGULATOR ATNN-RELATED"/>
    <property type="match status" value="1"/>
</dbReference>
<proteinExistence type="predicted"/>
<keyword evidence="1" id="KW-0479">Metal-binding</keyword>